<evidence type="ECO:0000256" key="5">
    <source>
        <dbReference type="ARBA" id="ARBA00022989"/>
    </source>
</evidence>
<evidence type="ECO:0000256" key="6">
    <source>
        <dbReference type="ARBA" id="ARBA00023136"/>
    </source>
</evidence>
<evidence type="ECO:0000256" key="2">
    <source>
        <dbReference type="ARBA" id="ARBA00022448"/>
    </source>
</evidence>
<comment type="similarity">
    <text evidence="7">Belongs to the binding-protein-dependent transport system permease family.</text>
</comment>
<comment type="caution">
    <text evidence="9">The sequence shown here is derived from an EMBL/GenBank/DDBJ whole genome shotgun (WGS) entry which is preliminary data.</text>
</comment>
<dbReference type="InterPro" id="IPR035906">
    <property type="entry name" value="MetI-like_sf"/>
</dbReference>
<reference evidence="9 10" key="1">
    <citation type="journal article" date="2019" name="Nat. Microbiol.">
        <title>Mediterranean grassland soil C-N compound turnover is dependent on rainfall and depth, and is mediated by genomically divergent microorganisms.</title>
        <authorList>
            <person name="Diamond S."/>
            <person name="Andeer P.F."/>
            <person name="Li Z."/>
            <person name="Crits-Christoph A."/>
            <person name="Burstein D."/>
            <person name="Anantharaman K."/>
            <person name="Lane K.R."/>
            <person name="Thomas B.C."/>
            <person name="Pan C."/>
            <person name="Northen T.R."/>
            <person name="Banfield J.F."/>
        </authorList>
    </citation>
    <scope>NUCLEOTIDE SEQUENCE [LARGE SCALE GENOMIC DNA]</scope>
    <source>
        <strain evidence="9">NP_3</strain>
    </source>
</reference>
<dbReference type="PANTHER" id="PTHR30193:SF37">
    <property type="entry name" value="INNER MEMBRANE ABC TRANSPORTER PERMEASE PROTEIN YCJO"/>
    <property type="match status" value="1"/>
</dbReference>
<name>A0A537KDT2_9BACT</name>
<keyword evidence="5 7" id="KW-1133">Transmembrane helix</keyword>
<feature type="transmembrane region" description="Helical" evidence="7">
    <location>
        <begin position="241"/>
        <end position="264"/>
    </location>
</feature>
<evidence type="ECO:0000313" key="9">
    <source>
        <dbReference type="EMBL" id="TMI93940.1"/>
    </source>
</evidence>
<organism evidence="9 10">
    <name type="scientific">Candidatus Segetimicrobium genomatis</name>
    <dbReference type="NCBI Taxonomy" id="2569760"/>
    <lineage>
        <taxon>Bacteria</taxon>
        <taxon>Bacillati</taxon>
        <taxon>Candidatus Sysuimicrobiota</taxon>
        <taxon>Candidatus Sysuimicrobiia</taxon>
        <taxon>Candidatus Sysuimicrobiales</taxon>
        <taxon>Candidatus Segetimicrobiaceae</taxon>
        <taxon>Candidatus Segetimicrobium</taxon>
    </lineage>
</organism>
<evidence type="ECO:0000256" key="1">
    <source>
        <dbReference type="ARBA" id="ARBA00004651"/>
    </source>
</evidence>
<feature type="transmembrane region" description="Helical" evidence="7">
    <location>
        <begin position="76"/>
        <end position="96"/>
    </location>
</feature>
<dbReference type="GO" id="GO:0055085">
    <property type="term" value="P:transmembrane transport"/>
    <property type="evidence" value="ECO:0007669"/>
    <property type="project" value="InterPro"/>
</dbReference>
<dbReference type="PROSITE" id="PS50928">
    <property type="entry name" value="ABC_TM1"/>
    <property type="match status" value="1"/>
</dbReference>
<dbReference type="Gene3D" id="1.10.3720.10">
    <property type="entry name" value="MetI-like"/>
    <property type="match status" value="1"/>
</dbReference>
<dbReference type="AlphaFoldDB" id="A0A537KDT2"/>
<evidence type="ECO:0000313" key="10">
    <source>
        <dbReference type="Proteomes" id="UP000318509"/>
    </source>
</evidence>
<feature type="transmembrane region" description="Helical" evidence="7">
    <location>
        <begin position="136"/>
        <end position="155"/>
    </location>
</feature>
<keyword evidence="3" id="KW-1003">Cell membrane</keyword>
<feature type="transmembrane region" description="Helical" evidence="7">
    <location>
        <begin position="43"/>
        <end position="64"/>
    </location>
</feature>
<evidence type="ECO:0000256" key="7">
    <source>
        <dbReference type="RuleBase" id="RU363032"/>
    </source>
</evidence>
<protein>
    <submittedName>
        <fullName evidence="9">Sugar ABC transporter permease</fullName>
    </submittedName>
</protein>
<dbReference type="EMBL" id="VBAK01000013">
    <property type="protein sequence ID" value="TMI93940.1"/>
    <property type="molecule type" value="Genomic_DNA"/>
</dbReference>
<proteinExistence type="inferred from homology"/>
<sequence>MAYSLFRWDGIVRGGFAGLANFRRLFGQYPYSARMLTAFWHNVWAFVLTMVAQNGLGLLFAALLAGRTWGAGAYRAIFFMPVTLSLVIVGFLWQLFLNPVWGIVNKGLALIGLARLALPWLGDAHTALVSIILVNAWRWVGFPTIVFLAGMQAVPGEYLEAARLDGAGSGAIFRRVLLPLIAPQVNIIVILTFIGAFNWFELPYVMQGVTGEPNHATDVLGLLFYRSAFGAVDTGNPDVGLGSAIAVVMFALVLAVGCIGALYLRRREIEA</sequence>
<dbReference type="Pfam" id="PF00528">
    <property type="entry name" value="BPD_transp_1"/>
    <property type="match status" value="1"/>
</dbReference>
<dbReference type="InterPro" id="IPR051393">
    <property type="entry name" value="ABC_transporter_permease"/>
</dbReference>
<comment type="subcellular location">
    <subcellularLocation>
        <location evidence="1 7">Cell membrane</location>
        <topology evidence="1 7">Multi-pass membrane protein</topology>
    </subcellularLocation>
</comment>
<evidence type="ECO:0000259" key="8">
    <source>
        <dbReference type="PROSITE" id="PS50928"/>
    </source>
</evidence>
<dbReference type="CDD" id="cd06261">
    <property type="entry name" value="TM_PBP2"/>
    <property type="match status" value="1"/>
</dbReference>
<dbReference type="Proteomes" id="UP000318509">
    <property type="component" value="Unassembled WGS sequence"/>
</dbReference>
<keyword evidence="6 7" id="KW-0472">Membrane</keyword>
<evidence type="ECO:0000256" key="4">
    <source>
        <dbReference type="ARBA" id="ARBA00022692"/>
    </source>
</evidence>
<dbReference type="InterPro" id="IPR000515">
    <property type="entry name" value="MetI-like"/>
</dbReference>
<accession>A0A537KDT2</accession>
<keyword evidence="4 7" id="KW-0812">Transmembrane</keyword>
<dbReference type="SUPFAM" id="SSF161098">
    <property type="entry name" value="MetI-like"/>
    <property type="match status" value="1"/>
</dbReference>
<gene>
    <name evidence="9" type="ORF">E6H00_00515</name>
</gene>
<keyword evidence="2 7" id="KW-0813">Transport</keyword>
<feature type="transmembrane region" description="Helical" evidence="7">
    <location>
        <begin position="176"/>
        <end position="200"/>
    </location>
</feature>
<dbReference type="PANTHER" id="PTHR30193">
    <property type="entry name" value="ABC TRANSPORTER PERMEASE PROTEIN"/>
    <property type="match status" value="1"/>
</dbReference>
<evidence type="ECO:0000256" key="3">
    <source>
        <dbReference type="ARBA" id="ARBA00022475"/>
    </source>
</evidence>
<feature type="domain" description="ABC transmembrane type-1" evidence="8">
    <location>
        <begin position="39"/>
        <end position="260"/>
    </location>
</feature>
<dbReference type="GO" id="GO:0005886">
    <property type="term" value="C:plasma membrane"/>
    <property type="evidence" value="ECO:0007669"/>
    <property type="project" value="UniProtKB-SubCell"/>
</dbReference>